<feature type="compositionally biased region" description="Basic and acidic residues" evidence="1">
    <location>
        <begin position="63"/>
        <end position="74"/>
    </location>
</feature>
<keyword evidence="2" id="KW-0378">Hydrolase</keyword>
<organism evidence="2 3">
    <name type="scientific">Listeria monocytogenes</name>
    <dbReference type="NCBI Taxonomy" id="1639"/>
    <lineage>
        <taxon>Bacteria</taxon>
        <taxon>Bacillati</taxon>
        <taxon>Bacillota</taxon>
        <taxon>Bacilli</taxon>
        <taxon>Bacillales</taxon>
        <taxon>Listeriaceae</taxon>
        <taxon>Listeria</taxon>
    </lineage>
</organism>
<evidence type="ECO:0000256" key="1">
    <source>
        <dbReference type="SAM" id="MobiDB-lite"/>
    </source>
</evidence>
<dbReference type="Pfam" id="PF01425">
    <property type="entry name" value="Amidase"/>
    <property type="match status" value="1"/>
</dbReference>
<feature type="compositionally biased region" description="Low complexity" evidence="1">
    <location>
        <begin position="310"/>
        <end position="322"/>
    </location>
</feature>
<evidence type="ECO:0000313" key="3">
    <source>
        <dbReference type="Proteomes" id="UP000403352"/>
    </source>
</evidence>
<protein>
    <submittedName>
        <fullName evidence="2">Amidase</fullName>
        <ecNumber evidence="2">3.5.1.4</ecNumber>
    </submittedName>
</protein>
<dbReference type="RefSeq" id="WP_031643602.1">
    <property type="nucleotide sequence ID" value="NZ_CP030101.1"/>
</dbReference>
<gene>
    <name evidence="2" type="ORF">QD52_02005</name>
</gene>
<name>A0A2Z5C718_LISMN</name>
<sequence>MKRRILLTITAVCTVFSIVGGYVFFTSQQTTTSENKSAVSKKKPPTTKNEKPKQPPNKLTLGKNKENSHLEKNFGGKQLQVEGIDDRAFQSSLKKRTEIKMKPEKAPPKKQDIKPVKPIPSKPEKEEDSSSPIYEKARVMKPINNQLDKLDLAVLEAKEPLIIGADVKKLQQLIATKQLSYKELAGIYLNRIKKYDQNGQTLNAITEINPTIIAEAEQLDKDNSANKSALYGMPVLLKDNIGTKELPTSAGTVALKDWVIGEDATIVENLKANGALILGKTNMSEWAAGMDEELPNGYSGKKGQSKNPYSSDLDPSGSSSGSATGATSDFAAIAIGTETNGSIIIPASAQSAVGYKPSQGLINNKGIIPLSSRFDTPGPLTRTVNDAYLTTNALINTTSNPPLSTDSLQGKRIGLLADGESNEETAVIKKIKYDLKKAGAIIIEGVAVGEFEQLDTDYALLLNADFKHDLNQFLNVNNAPMTTLESIIQFNQTNPARNMKYGQSELVKSQQSTTTKLQADSLASNLIQEAQNELDSMLQKDKLDAVVTIGMGGSVTFLAPIAGNPELTIPAGYDEETNQPISLTFITARNCDTTLLNMGYSYEQQSKNRKSPNLK</sequence>
<feature type="compositionally biased region" description="Basic and acidic residues" evidence="1">
    <location>
        <begin position="95"/>
        <end position="115"/>
    </location>
</feature>
<feature type="region of interest" description="Disordered" evidence="1">
    <location>
        <begin position="295"/>
        <end position="322"/>
    </location>
</feature>
<dbReference type="InterPro" id="IPR036928">
    <property type="entry name" value="AS_sf"/>
</dbReference>
<feature type="region of interest" description="Disordered" evidence="1">
    <location>
        <begin position="92"/>
        <end position="132"/>
    </location>
</feature>
<comment type="caution">
    <text evidence="2">The sequence shown here is derived from an EMBL/GenBank/DDBJ whole genome shotgun (WGS) entry which is preliminary data.</text>
</comment>
<dbReference type="AlphaFoldDB" id="A0A2Z5C718"/>
<dbReference type="Gene3D" id="3.90.1300.10">
    <property type="entry name" value="Amidase signature (AS) domain"/>
    <property type="match status" value="1"/>
</dbReference>
<feature type="region of interest" description="Disordered" evidence="1">
    <location>
        <begin position="30"/>
        <end position="77"/>
    </location>
</feature>
<dbReference type="PANTHER" id="PTHR42678:SF34">
    <property type="entry name" value="OS04G0183300 PROTEIN"/>
    <property type="match status" value="1"/>
</dbReference>
<dbReference type="NCBIfam" id="NF008874">
    <property type="entry name" value="PRK11910.1"/>
    <property type="match status" value="1"/>
</dbReference>
<dbReference type="InterPro" id="IPR023631">
    <property type="entry name" value="Amidase_dom"/>
</dbReference>
<evidence type="ECO:0000313" key="2">
    <source>
        <dbReference type="EMBL" id="EAD1183851.1"/>
    </source>
</evidence>
<dbReference type="EC" id="3.5.1.4" evidence="2"/>
<dbReference type="SUPFAM" id="SSF75304">
    <property type="entry name" value="Amidase signature (AS) enzymes"/>
    <property type="match status" value="1"/>
</dbReference>
<dbReference type="EMBL" id="AAALRN010000001">
    <property type="protein sequence ID" value="EAD1183851.1"/>
    <property type="molecule type" value="Genomic_DNA"/>
</dbReference>
<dbReference type="NCBIfam" id="NF005219">
    <property type="entry name" value="PRK06707.1"/>
    <property type="match status" value="1"/>
</dbReference>
<dbReference type="GO" id="GO:0004040">
    <property type="term" value="F:amidase activity"/>
    <property type="evidence" value="ECO:0007669"/>
    <property type="project" value="UniProtKB-EC"/>
</dbReference>
<dbReference type="PANTHER" id="PTHR42678">
    <property type="entry name" value="AMIDASE"/>
    <property type="match status" value="1"/>
</dbReference>
<dbReference type="Proteomes" id="UP000403352">
    <property type="component" value="Unassembled WGS sequence"/>
</dbReference>
<reference evidence="2 3" key="1">
    <citation type="submission" date="2018-06" db="EMBL/GenBank/DDBJ databases">
        <authorList>
            <consortium name="GenomeTrakr: Next Generation Sequencing Network for Food Pathogen Tracability"/>
        </authorList>
    </citation>
    <scope>NUCLEOTIDE SEQUENCE [LARGE SCALE GENOMIC DNA]</scope>
    <source>
        <strain evidence="2 3">FDA00008584</strain>
    </source>
</reference>
<accession>A0A2Z5C718</accession>
<proteinExistence type="predicted"/>